<protein>
    <submittedName>
        <fullName evidence="1">Uncharacterized protein</fullName>
    </submittedName>
</protein>
<reference evidence="1" key="1">
    <citation type="journal article" date="2021" name="Front. Microbiol.">
        <title>Comprehensive Comparative Genomics and Phenotyping of Methylobacterium Species.</title>
        <authorList>
            <person name="Alessa O."/>
            <person name="Ogura Y."/>
            <person name="Fujitani Y."/>
            <person name="Takami H."/>
            <person name="Hayashi T."/>
            <person name="Sahin N."/>
            <person name="Tani A."/>
        </authorList>
    </citation>
    <scope>NUCLEOTIDE SEQUENCE</scope>
    <source>
        <strain evidence="1">KCTC 52305</strain>
    </source>
</reference>
<evidence type="ECO:0000313" key="2">
    <source>
        <dbReference type="Proteomes" id="UP001055167"/>
    </source>
</evidence>
<gene>
    <name evidence="1" type="ORF">OPKNFCMD_0124</name>
</gene>
<comment type="caution">
    <text evidence="1">The sequence shown here is derived from an EMBL/GenBank/DDBJ whole genome shotgun (WGS) entry which is preliminary data.</text>
</comment>
<sequence>MPIYRLRAATRDRHGMVGVPVHDRPIEAATVRRAAAIALGKADEVFSDETNIAWLVAEDGALVWTLRLEAEDAPG</sequence>
<accession>A0ABQ4QQE1</accession>
<dbReference type="RefSeq" id="WP_128563853.1">
    <property type="nucleotide sequence ID" value="NZ_BPQH01000001.1"/>
</dbReference>
<reference evidence="1" key="2">
    <citation type="submission" date="2021-08" db="EMBL/GenBank/DDBJ databases">
        <authorList>
            <person name="Tani A."/>
            <person name="Ola A."/>
            <person name="Ogura Y."/>
            <person name="Katsura K."/>
            <person name="Hayashi T."/>
        </authorList>
    </citation>
    <scope>NUCLEOTIDE SEQUENCE</scope>
    <source>
        <strain evidence="1">KCTC 52305</strain>
    </source>
</reference>
<name>A0ABQ4QQE1_9HYPH</name>
<evidence type="ECO:0000313" key="1">
    <source>
        <dbReference type="EMBL" id="GJD47417.1"/>
    </source>
</evidence>
<dbReference type="EMBL" id="BPQH01000001">
    <property type="protein sequence ID" value="GJD47417.1"/>
    <property type="molecule type" value="Genomic_DNA"/>
</dbReference>
<organism evidence="1 2">
    <name type="scientific">Methylobacterium crusticola</name>
    <dbReference type="NCBI Taxonomy" id="1697972"/>
    <lineage>
        <taxon>Bacteria</taxon>
        <taxon>Pseudomonadati</taxon>
        <taxon>Pseudomonadota</taxon>
        <taxon>Alphaproteobacteria</taxon>
        <taxon>Hyphomicrobiales</taxon>
        <taxon>Methylobacteriaceae</taxon>
        <taxon>Methylobacterium</taxon>
    </lineage>
</organism>
<proteinExistence type="predicted"/>
<keyword evidence="2" id="KW-1185">Reference proteome</keyword>
<dbReference type="Proteomes" id="UP001055167">
    <property type="component" value="Unassembled WGS sequence"/>
</dbReference>